<dbReference type="Proteomes" id="UP000509510">
    <property type="component" value="Chromosome V"/>
</dbReference>
<evidence type="ECO:0000256" key="2">
    <source>
        <dbReference type="SAM" id="MobiDB-lite"/>
    </source>
</evidence>
<gene>
    <name evidence="3" type="ORF">TRUGW13939_09936</name>
</gene>
<dbReference type="SMART" id="SM00320">
    <property type="entry name" value="WD40"/>
    <property type="match status" value="6"/>
</dbReference>
<dbReference type="KEGG" id="trg:TRUGW13939_09936"/>
<name>A0A7H8RAH5_TALRU</name>
<dbReference type="EMBL" id="CP055902">
    <property type="protein sequence ID" value="QKX62771.1"/>
    <property type="molecule type" value="Genomic_DNA"/>
</dbReference>
<dbReference type="GO" id="GO:0000462">
    <property type="term" value="P:maturation of SSU-rRNA from tricistronic rRNA transcript (SSU-rRNA, 5.8S rRNA, LSU-rRNA)"/>
    <property type="evidence" value="ECO:0007669"/>
    <property type="project" value="InterPro"/>
</dbReference>
<dbReference type="InterPro" id="IPR001680">
    <property type="entry name" value="WD40_rpt"/>
</dbReference>
<keyword evidence="4" id="KW-1185">Reference proteome</keyword>
<reference evidence="4" key="1">
    <citation type="submission" date="2020-06" db="EMBL/GenBank/DDBJ databases">
        <title>A chromosome-scale genome assembly of Talaromyces rugulosus W13939.</title>
        <authorList>
            <person name="Wang B."/>
            <person name="Guo L."/>
            <person name="Ye K."/>
            <person name="Wang L."/>
        </authorList>
    </citation>
    <scope>NUCLEOTIDE SEQUENCE [LARGE SCALE GENOMIC DNA]</scope>
    <source>
        <strain evidence="4">W13939</strain>
    </source>
</reference>
<dbReference type="Pfam" id="PF00400">
    <property type="entry name" value="WD40"/>
    <property type="match status" value="2"/>
</dbReference>
<dbReference type="GeneID" id="55997417"/>
<dbReference type="GO" id="GO:0032040">
    <property type="term" value="C:small-subunit processome"/>
    <property type="evidence" value="ECO:0007669"/>
    <property type="project" value="TreeGrafter"/>
</dbReference>
<keyword evidence="1" id="KW-0853">WD repeat</keyword>
<feature type="region of interest" description="Disordered" evidence="2">
    <location>
        <begin position="739"/>
        <end position="759"/>
    </location>
</feature>
<dbReference type="PROSITE" id="PS50082">
    <property type="entry name" value="WD_REPEATS_2"/>
    <property type="match status" value="1"/>
</dbReference>
<dbReference type="PANTHER" id="PTHR44163:SF1">
    <property type="entry name" value="U3 SMALL NUCLEOLAR RNA-ASSOCIATED PROTEIN 4 HOMOLOG"/>
    <property type="match status" value="1"/>
</dbReference>
<feature type="compositionally biased region" description="Acidic residues" evidence="2">
    <location>
        <begin position="599"/>
        <end position="614"/>
    </location>
</feature>
<dbReference type="Gene3D" id="2.130.10.10">
    <property type="entry name" value="YVTN repeat-like/Quinoprotein amine dehydrogenase"/>
    <property type="match status" value="3"/>
</dbReference>
<protein>
    <submittedName>
        <fullName evidence="3">Uncharacterized protein</fullName>
    </submittedName>
</protein>
<feature type="region of interest" description="Disordered" evidence="2">
    <location>
        <begin position="587"/>
        <end position="621"/>
    </location>
</feature>
<accession>A0A7H8RAH5</accession>
<dbReference type="GO" id="GO:0030686">
    <property type="term" value="C:90S preribosome"/>
    <property type="evidence" value="ECO:0007669"/>
    <property type="project" value="InterPro"/>
</dbReference>
<dbReference type="AlphaFoldDB" id="A0A7H8RAH5"/>
<proteinExistence type="predicted"/>
<dbReference type="SUPFAM" id="SSF50978">
    <property type="entry name" value="WD40 repeat-like"/>
    <property type="match status" value="2"/>
</dbReference>
<feature type="region of interest" description="Disordered" evidence="2">
    <location>
        <begin position="801"/>
        <end position="828"/>
    </location>
</feature>
<organism evidence="3 4">
    <name type="scientific">Talaromyces rugulosus</name>
    <name type="common">Penicillium rugulosum</name>
    <dbReference type="NCBI Taxonomy" id="121627"/>
    <lineage>
        <taxon>Eukaryota</taxon>
        <taxon>Fungi</taxon>
        <taxon>Dikarya</taxon>
        <taxon>Ascomycota</taxon>
        <taxon>Pezizomycotina</taxon>
        <taxon>Eurotiomycetes</taxon>
        <taxon>Eurotiomycetidae</taxon>
        <taxon>Eurotiales</taxon>
        <taxon>Trichocomaceae</taxon>
        <taxon>Talaromyces</taxon>
        <taxon>Talaromyces sect. Islandici</taxon>
    </lineage>
</organism>
<sequence>MELHRCRFVPYNPQAINALEFSHPPSPKAAGQGAHTLRLAVGRANGDIEIWNPLRGAWFQETIIRGGKGRSIEGLAWTLDPIEEPADGSGLRVPGRLRLFSIGYTNTVTEWDLEKGVPARHSSGSYGEIWCLTAQPRWTPENNNKQNASDGEYTGQHLAIGCADGSIVILSTADNDLRFVRRLQATTTKNVRVLSITFQNRNILVAGYADSSIRLFDIRSGRLLRTISLGRGPAGGPKEILVWSIKTLPDGTLVSGDSTGEIRFWDAKNYSLIQRLHSHKADVLDVAVSIDGESVISGGTDRKTVLYRLKPGKKNDKSRRWAEVMHRRYHTHDVKKFAVYESKDISIAVSGGPGATLVVLPLREFGKEHHRTLSNLPQISQLASSSSARYLMSYWEREARIWRIAQEPGTSVENQRNQLVGRVLIPGEDNITSAALSSDGSVLVISTMNDLRIFNLSPGDDEDNTLLIEDLDVPQSVSNGGARVVSLSPDRRWLSIIRPNNDIYLAKLSPPSSPDETLRIHPTLLRVQRSSGKAPSLRGVTQGTLGSYDRTIRSVTFSSNGKLLATGDLSGFVDCWILEKAPEQQLASAKKASNGAVSLDDESSDEEDDNETEIDGQHWKRLPPMPSLRSGIAFMSFRPETAVDSHKSAPVEDRLVVVTSTHELVEYETLKGKFSEWSQQNPKSHLPEDFTYLKDRVMGGFCDVFQGSTKLLLYGPAWMWIFDLTRNMPSPKAAADAASTELVKASGPQKRKRNAVDESKEELMKYNSGAGSLIPASQATVSMGTKIRKIEGKNLNDAEWVDVEKHRHQRQNDDDDVDGTETGNPFLPTREADFAHLRREIADDEGSAKALLTNGDEAGKSLTNGASLAVVVSNDTNTDGESDGKELVSQKEAPPMFWHSHRFRDILGVVPLGSQGGVLAKEAVELAVVERPMWDLDLGDRYVKDYE</sequence>
<dbReference type="InterPro" id="IPR015943">
    <property type="entry name" value="WD40/YVTN_repeat-like_dom_sf"/>
</dbReference>
<evidence type="ECO:0000313" key="4">
    <source>
        <dbReference type="Proteomes" id="UP000509510"/>
    </source>
</evidence>
<evidence type="ECO:0000256" key="1">
    <source>
        <dbReference type="PROSITE-ProRule" id="PRU00221"/>
    </source>
</evidence>
<dbReference type="InterPro" id="IPR046351">
    <property type="entry name" value="UTP4"/>
</dbReference>
<evidence type="ECO:0000313" key="3">
    <source>
        <dbReference type="EMBL" id="QKX62771.1"/>
    </source>
</evidence>
<dbReference type="OrthoDB" id="8883818at2759"/>
<dbReference type="GO" id="GO:0034455">
    <property type="term" value="C:t-UTP complex"/>
    <property type="evidence" value="ECO:0007669"/>
    <property type="project" value="TreeGrafter"/>
</dbReference>
<dbReference type="InterPro" id="IPR036322">
    <property type="entry name" value="WD40_repeat_dom_sf"/>
</dbReference>
<dbReference type="GO" id="GO:0003723">
    <property type="term" value="F:RNA binding"/>
    <property type="evidence" value="ECO:0007669"/>
    <property type="project" value="TreeGrafter"/>
</dbReference>
<feature type="repeat" description="WD" evidence="1">
    <location>
        <begin position="276"/>
        <end position="317"/>
    </location>
</feature>
<dbReference type="PANTHER" id="PTHR44163">
    <property type="entry name" value="U3 SMALL NUCLEOLAR RNA-ASSOCIATED PROTEIN 4 HOMOLOG"/>
    <property type="match status" value="1"/>
</dbReference>
<dbReference type="RefSeq" id="XP_035348945.1">
    <property type="nucleotide sequence ID" value="XM_035493052.1"/>
</dbReference>